<comment type="caution">
    <text evidence="2">The sequence shown here is derived from an EMBL/GenBank/DDBJ whole genome shotgun (WGS) entry which is preliminary data.</text>
</comment>
<accession>A0ABW4D6T5</accession>
<reference evidence="3" key="1">
    <citation type="journal article" date="2019" name="Int. J. Syst. Evol. Microbiol.">
        <title>The Global Catalogue of Microorganisms (GCM) 10K type strain sequencing project: providing services to taxonomists for standard genome sequencing and annotation.</title>
        <authorList>
            <consortium name="The Broad Institute Genomics Platform"/>
            <consortium name="The Broad Institute Genome Sequencing Center for Infectious Disease"/>
            <person name="Wu L."/>
            <person name="Ma J."/>
        </authorList>
    </citation>
    <scope>NUCLEOTIDE SEQUENCE [LARGE SCALE GENOMIC DNA]</scope>
    <source>
        <strain evidence="3">CCM 8979</strain>
    </source>
</reference>
<keyword evidence="1" id="KW-1133">Transmembrane helix</keyword>
<dbReference type="RefSeq" id="WP_203647114.1">
    <property type="nucleotide sequence ID" value="NZ_BOLN01000016.1"/>
</dbReference>
<proteinExistence type="predicted"/>
<evidence type="ECO:0000313" key="2">
    <source>
        <dbReference type="EMBL" id="MFD1456659.1"/>
    </source>
</evidence>
<protein>
    <submittedName>
        <fullName evidence="2">Uncharacterized protein</fullName>
    </submittedName>
</protein>
<feature type="transmembrane region" description="Helical" evidence="1">
    <location>
        <begin position="126"/>
        <end position="145"/>
    </location>
</feature>
<dbReference type="Proteomes" id="UP001597189">
    <property type="component" value="Unassembled WGS sequence"/>
</dbReference>
<sequence>MKALAHLSPKSGSIFLAASPHRYLILYLQALPVWLLLILLNCQFTLNKFSFTWNLTSWYLTLCYATFPLVAILLSHLRASWPRHPHPMAQAPTPRASIYAAGLPLMPLRDYTVQHEHWLPKLLSNFGKFLFAPLILLAYGLWHVFS</sequence>
<feature type="transmembrane region" description="Helical" evidence="1">
    <location>
        <begin position="24"/>
        <end position="46"/>
    </location>
</feature>
<gene>
    <name evidence="2" type="ORF">ACFQ44_13445</name>
</gene>
<keyword evidence="1" id="KW-0812">Transmembrane</keyword>
<evidence type="ECO:0000256" key="1">
    <source>
        <dbReference type="SAM" id="Phobius"/>
    </source>
</evidence>
<name>A0ABW4D6T5_9LACO</name>
<keyword evidence="1" id="KW-0472">Membrane</keyword>
<organism evidence="2 3">
    <name type="scientific">Levilactobacillus lanxiensis</name>
    <dbReference type="NCBI Taxonomy" id="2799568"/>
    <lineage>
        <taxon>Bacteria</taxon>
        <taxon>Bacillati</taxon>
        <taxon>Bacillota</taxon>
        <taxon>Bacilli</taxon>
        <taxon>Lactobacillales</taxon>
        <taxon>Lactobacillaceae</taxon>
        <taxon>Levilactobacillus</taxon>
    </lineage>
</organism>
<keyword evidence="3" id="KW-1185">Reference proteome</keyword>
<dbReference type="EMBL" id="JBHTOD010000016">
    <property type="protein sequence ID" value="MFD1456659.1"/>
    <property type="molecule type" value="Genomic_DNA"/>
</dbReference>
<evidence type="ECO:0000313" key="3">
    <source>
        <dbReference type="Proteomes" id="UP001597189"/>
    </source>
</evidence>
<feature type="transmembrane region" description="Helical" evidence="1">
    <location>
        <begin position="58"/>
        <end position="77"/>
    </location>
</feature>